<feature type="compositionally biased region" description="Basic residues" evidence="1">
    <location>
        <begin position="96"/>
        <end position="105"/>
    </location>
</feature>
<dbReference type="EMBL" id="CAJNYT010004360">
    <property type="protein sequence ID" value="CAF3657471.1"/>
    <property type="molecule type" value="Genomic_DNA"/>
</dbReference>
<feature type="region of interest" description="Disordered" evidence="1">
    <location>
        <begin position="180"/>
        <end position="203"/>
    </location>
</feature>
<evidence type="ECO:0000313" key="4">
    <source>
        <dbReference type="Proteomes" id="UP000663869"/>
    </source>
</evidence>
<evidence type="ECO:0000256" key="1">
    <source>
        <dbReference type="SAM" id="MobiDB-lite"/>
    </source>
</evidence>
<gene>
    <name evidence="2" type="ORF">FME351_LOCUS24134</name>
    <name evidence="3" type="ORF">GRG538_LOCUS25543</name>
</gene>
<name>A0A818QZL2_9BILA</name>
<feature type="region of interest" description="Disordered" evidence="1">
    <location>
        <begin position="92"/>
        <end position="147"/>
    </location>
</feature>
<evidence type="ECO:0000313" key="3">
    <source>
        <dbReference type="EMBL" id="CAF3657471.1"/>
    </source>
</evidence>
<accession>A0A818QZL2</accession>
<dbReference type="EMBL" id="CAJNYU010003185">
    <property type="protein sequence ID" value="CAF3644180.1"/>
    <property type="molecule type" value="Genomic_DNA"/>
</dbReference>
<feature type="compositionally biased region" description="Basic and acidic residues" evidence="1">
    <location>
        <begin position="106"/>
        <end position="122"/>
    </location>
</feature>
<proteinExistence type="predicted"/>
<dbReference type="Proteomes" id="UP000663869">
    <property type="component" value="Unassembled WGS sequence"/>
</dbReference>
<dbReference type="AlphaFoldDB" id="A0A818QZL2"/>
<feature type="region of interest" description="Disordered" evidence="1">
    <location>
        <begin position="302"/>
        <end position="324"/>
    </location>
</feature>
<protein>
    <submittedName>
        <fullName evidence="2">Uncharacterized protein</fullName>
    </submittedName>
</protein>
<organism evidence="2 4">
    <name type="scientific">Rotaria socialis</name>
    <dbReference type="NCBI Taxonomy" id="392032"/>
    <lineage>
        <taxon>Eukaryota</taxon>
        <taxon>Metazoa</taxon>
        <taxon>Spiralia</taxon>
        <taxon>Gnathifera</taxon>
        <taxon>Rotifera</taxon>
        <taxon>Eurotatoria</taxon>
        <taxon>Bdelloidea</taxon>
        <taxon>Philodinida</taxon>
        <taxon>Philodinidae</taxon>
        <taxon>Rotaria</taxon>
    </lineage>
</organism>
<sequence>MNNLQSMMFTYQFRLGCKAATIESTTREESMSESSNHIESSSLFNTISNEHTLFAGTLRDWCDPLLQGQERIPVSLCPRCASCRCESLKDLSNSSHHSKRQHQHQRNHDPSCPKYRQHERTKSTSKRRVFNKPKRRAISHDPSIALTDKLVERTPSPSLTYRIERRETTSKIPIRISTSSSVATTSEYSPASSINSSRSSNMKTKIPRPISNQHIICTPLVTYSTQSSATTDEDLNDYDHDHDSLQGDTCQKLPTMSENEFYNMDISSKKKKKNIMMLYCTTNGTNQLDHIDEQNLLKKKKTKMSSLLKTHSHSESSSEKRRRKFWHRESMYPSKYSNRFPFRIL</sequence>
<comment type="caution">
    <text evidence="2">The sequence shown here is derived from an EMBL/GenBank/DDBJ whole genome shotgun (WGS) entry which is preliminary data.</text>
</comment>
<reference evidence="2" key="1">
    <citation type="submission" date="2021-02" db="EMBL/GenBank/DDBJ databases">
        <authorList>
            <person name="Nowell W R."/>
        </authorList>
    </citation>
    <scope>NUCLEOTIDE SEQUENCE</scope>
</reference>
<feature type="compositionally biased region" description="Basic residues" evidence="1">
    <location>
        <begin position="123"/>
        <end position="137"/>
    </location>
</feature>
<dbReference type="Proteomes" id="UP000663872">
    <property type="component" value="Unassembled WGS sequence"/>
</dbReference>
<feature type="compositionally biased region" description="Low complexity" evidence="1">
    <location>
        <begin position="189"/>
        <end position="200"/>
    </location>
</feature>
<evidence type="ECO:0000313" key="2">
    <source>
        <dbReference type="EMBL" id="CAF3644180.1"/>
    </source>
</evidence>